<evidence type="ECO:0000313" key="2">
    <source>
        <dbReference type="Proteomes" id="UP001153365"/>
    </source>
</evidence>
<reference evidence="1" key="1">
    <citation type="submission" date="2022-06" db="EMBL/GenBank/DDBJ databases">
        <authorList>
            <consortium name="SYNGENTA / RWTH Aachen University"/>
        </authorList>
    </citation>
    <scope>NUCLEOTIDE SEQUENCE</scope>
</reference>
<accession>A0AAV0BAF1</accession>
<dbReference type="AlphaFoldDB" id="A0AAV0BAF1"/>
<protein>
    <submittedName>
        <fullName evidence="1">Uncharacterized protein</fullName>
    </submittedName>
</protein>
<comment type="caution">
    <text evidence="1">The sequence shown here is derived from an EMBL/GenBank/DDBJ whole genome shotgun (WGS) entry which is preliminary data.</text>
</comment>
<sequence length="98" mass="11084">GMFGLPIDWLSGIKDDVYFKLASPDILVPGQEAWHLFWNFQVIQDMAKNFQITNPICLKAQSVAMEISNSFDPQEISTIGICRKIPEKILGEGWLSKN</sequence>
<name>A0AAV0BAF1_PHAPC</name>
<feature type="non-terminal residue" evidence="1">
    <location>
        <position position="1"/>
    </location>
</feature>
<evidence type="ECO:0000313" key="1">
    <source>
        <dbReference type="EMBL" id="CAH7683541.1"/>
    </source>
</evidence>
<proteinExistence type="predicted"/>
<organism evidence="1 2">
    <name type="scientific">Phakopsora pachyrhizi</name>
    <name type="common">Asian soybean rust disease fungus</name>
    <dbReference type="NCBI Taxonomy" id="170000"/>
    <lineage>
        <taxon>Eukaryota</taxon>
        <taxon>Fungi</taxon>
        <taxon>Dikarya</taxon>
        <taxon>Basidiomycota</taxon>
        <taxon>Pucciniomycotina</taxon>
        <taxon>Pucciniomycetes</taxon>
        <taxon>Pucciniales</taxon>
        <taxon>Phakopsoraceae</taxon>
        <taxon>Phakopsora</taxon>
    </lineage>
</organism>
<dbReference type="EMBL" id="CALTRL010004770">
    <property type="protein sequence ID" value="CAH7683541.1"/>
    <property type="molecule type" value="Genomic_DNA"/>
</dbReference>
<dbReference type="Proteomes" id="UP001153365">
    <property type="component" value="Unassembled WGS sequence"/>
</dbReference>
<gene>
    <name evidence="1" type="ORF">PPACK8108_LOCUS17145</name>
</gene>
<keyword evidence="2" id="KW-1185">Reference proteome</keyword>